<keyword evidence="1" id="KW-0812">Transmembrane</keyword>
<feature type="transmembrane region" description="Helical" evidence="1">
    <location>
        <begin position="23"/>
        <end position="42"/>
    </location>
</feature>
<dbReference type="AlphaFoldDB" id="A0A127JVV9"/>
<gene>
    <name evidence="2" type="ORF">UC35_15840</name>
</gene>
<evidence type="ECO:0000256" key="1">
    <source>
        <dbReference type="SAM" id="Phobius"/>
    </source>
</evidence>
<dbReference type="OrthoDB" id="1444708at2"/>
<dbReference type="EMBL" id="CP010951">
    <property type="protein sequence ID" value="AMO24054.1"/>
    <property type="molecule type" value="Genomic_DNA"/>
</dbReference>
<protein>
    <submittedName>
        <fullName evidence="2">Uncharacterized protein</fullName>
    </submittedName>
</protein>
<organism evidence="2 3">
    <name type="scientific">Ramlibacter tataouinensis</name>
    <dbReference type="NCBI Taxonomy" id="94132"/>
    <lineage>
        <taxon>Bacteria</taxon>
        <taxon>Pseudomonadati</taxon>
        <taxon>Pseudomonadota</taxon>
        <taxon>Betaproteobacteria</taxon>
        <taxon>Burkholderiales</taxon>
        <taxon>Comamonadaceae</taxon>
        <taxon>Ramlibacter</taxon>
    </lineage>
</organism>
<feature type="transmembrane region" description="Helical" evidence="1">
    <location>
        <begin position="102"/>
        <end position="123"/>
    </location>
</feature>
<reference evidence="2 3" key="1">
    <citation type="journal article" date="2014" name="Int. J. Syst. Evol. Microbiol.">
        <title>Ramlibacter solisilvae sp. nov., isolated from forest soil, and emended description of the genus Ramlibacter.</title>
        <authorList>
            <person name="Lee H.J."/>
            <person name="Lee S.H."/>
            <person name="Lee S.S."/>
            <person name="Lee J.S."/>
            <person name="Kim Y."/>
            <person name="Kim S.C."/>
            <person name="Jeon C.O."/>
        </authorList>
    </citation>
    <scope>NUCLEOTIDE SEQUENCE [LARGE SCALE GENOMIC DNA]</scope>
    <source>
        <strain evidence="2 3">5-10</strain>
    </source>
</reference>
<dbReference type="Proteomes" id="UP000070433">
    <property type="component" value="Chromosome"/>
</dbReference>
<feature type="transmembrane region" description="Helical" evidence="1">
    <location>
        <begin position="57"/>
        <end position="81"/>
    </location>
</feature>
<proteinExistence type="predicted"/>
<sequence length="133" mass="14790">MDTAMNRQSEIASLYSNLRQKSVVVLIVLALSWIFVIWSLYISRKTGTDWFSRSGSIMGLAGAACTFRLSGVLQGSLVTALRHNLSTLSRELEIFLDPEGTYKLALYLSYLTGIVGTVIWGYGDKLLQLFFPS</sequence>
<evidence type="ECO:0000313" key="3">
    <source>
        <dbReference type="Proteomes" id="UP000070433"/>
    </source>
</evidence>
<accession>A0A127JVV9</accession>
<keyword evidence="1" id="KW-1133">Transmembrane helix</keyword>
<evidence type="ECO:0000313" key="2">
    <source>
        <dbReference type="EMBL" id="AMO24054.1"/>
    </source>
</evidence>
<keyword evidence="3" id="KW-1185">Reference proteome</keyword>
<name>A0A127JVV9_9BURK</name>
<keyword evidence="1" id="KW-0472">Membrane</keyword>
<dbReference type="RefSeq" id="WP_061501348.1">
    <property type="nucleotide sequence ID" value="NZ_CP010951.1"/>
</dbReference>